<dbReference type="Proteomes" id="UP000586346">
    <property type="component" value="Unassembled WGS sequence"/>
</dbReference>
<comment type="caution">
    <text evidence="3">The sequence shown here is derived from an EMBL/GenBank/DDBJ whole genome shotgun (WGS) entry which is preliminary data.</text>
</comment>
<proteinExistence type="predicted"/>
<reference evidence="2 8" key="3">
    <citation type="submission" date="2020-08" db="EMBL/GenBank/DDBJ databases">
        <title>Emergence and comparative genomics analysis of Citrobacter in Fennec fox imported from North Africa to China.</title>
        <authorList>
            <person name="Zheng B."/>
        </authorList>
    </citation>
    <scope>NUCLEOTIDE SEQUENCE [LARGE SCALE GENOMIC DNA]</scope>
    <source>
        <strain evidence="2 8">FF371</strain>
    </source>
</reference>
<dbReference type="EMBL" id="JACLAH010000003">
    <property type="protein sequence ID" value="MBC2647480.1"/>
    <property type="molecule type" value="Genomic_DNA"/>
</dbReference>
<keyword evidence="1" id="KW-1133">Transmembrane helix</keyword>
<dbReference type="AlphaFoldDB" id="A0A1R0G342"/>
<feature type="transmembrane region" description="Helical" evidence="1">
    <location>
        <begin position="30"/>
        <end position="50"/>
    </location>
</feature>
<protein>
    <submittedName>
        <fullName evidence="3">DUF1427 family protein</fullName>
    </submittedName>
    <submittedName>
        <fullName evidence="4">XapX domain protein</fullName>
    </submittedName>
</protein>
<dbReference type="Proteomes" id="UP000185597">
    <property type="component" value="Unassembled WGS sequence"/>
</dbReference>
<sequence length="52" mass="5560">MDIILSLIAGAIIGFIFTLIKLPIPAPAAWPGVFGIIGVLSGNQIFNYLFNK</sequence>
<dbReference type="OrthoDB" id="8778565at2"/>
<name>A0A1R0G342_CITBR</name>
<evidence type="ECO:0000313" key="9">
    <source>
        <dbReference type="Proteomes" id="UP000605024"/>
    </source>
</evidence>
<evidence type="ECO:0000313" key="7">
    <source>
        <dbReference type="Proteomes" id="UP000192573"/>
    </source>
</evidence>
<evidence type="ECO:0000313" key="5">
    <source>
        <dbReference type="EMBL" id="OQM43803.1"/>
    </source>
</evidence>
<organism evidence="3 9">
    <name type="scientific">Citrobacter braakii</name>
    <dbReference type="NCBI Taxonomy" id="57706"/>
    <lineage>
        <taxon>Bacteria</taxon>
        <taxon>Pseudomonadati</taxon>
        <taxon>Pseudomonadota</taxon>
        <taxon>Gammaproteobacteria</taxon>
        <taxon>Enterobacterales</taxon>
        <taxon>Enterobacteriaceae</taxon>
        <taxon>Citrobacter</taxon>
        <taxon>Citrobacter freundii complex</taxon>
    </lineage>
</organism>
<keyword evidence="8" id="KW-1185">Reference proteome</keyword>
<accession>A0A1R0G342</accession>
<dbReference type="InterPro" id="IPR020017">
    <property type="entry name" value="XapX_domain"/>
</dbReference>
<evidence type="ECO:0000313" key="8">
    <source>
        <dbReference type="Proteomes" id="UP000586346"/>
    </source>
</evidence>
<keyword evidence="1" id="KW-0812">Transmembrane</keyword>
<dbReference type="NCBIfam" id="TIGR03510">
    <property type="entry name" value="XapX"/>
    <property type="match status" value="1"/>
</dbReference>
<evidence type="ECO:0000313" key="6">
    <source>
        <dbReference type="Proteomes" id="UP000185597"/>
    </source>
</evidence>
<reference evidence="4 6" key="1">
    <citation type="submission" date="2017-01" db="EMBL/GenBank/DDBJ databases">
        <title>First report of the plasmid-mediated mcr-1 gene in Citrobacter freudii.</title>
        <authorList>
            <person name="Liu J."/>
            <person name="Yang Y."/>
            <person name="Li Y."/>
            <person name="Liu D."/>
            <person name="Tuo H."/>
            <person name="Davis M."/>
            <person name="Zhang A."/>
        </authorList>
    </citation>
    <scope>NUCLEOTIDE SEQUENCE [LARGE SCALE GENOMIC DNA]</scope>
    <source>
        <strain evidence="4 6">SCC4</strain>
    </source>
</reference>
<gene>
    <name evidence="4" type="ORF">BWD41_06195</name>
    <name evidence="5" type="ORF">BZK42_02705</name>
    <name evidence="2" type="ORF">H6P72_12735</name>
    <name evidence="3" type="ORF">ID160_10115</name>
</gene>
<reference evidence="5 7" key="2">
    <citation type="submission" date="2017-03" db="EMBL/GenBank/DDBJ databases">
        <authorList>
            <person name="Afonso C.L."/>
            <person name="Miller P.J."/>
            <person name="Scott M.A."/>
            <person name="Spackman E."/>
            <person name="Goraichik I."/>
            <person name="Dimitrov K.M."/>
            <person name="Suarez D.L."/>
            <person name="Swayne D.E."/>
        </authorList>
    </citation>
    <scope>NUCLEOTIDE SEQUENCE [LARGE SCALE GENOMIC DNA]</scope>
    <source>
        <strain evidence="5 7">ATCC 51113</strain>
    </source>
</reference>
<evidence type="ECO:0000313" key="4">
    <source>
        <dbReference type="EMBL" id="OLY71231.1"/>
    </source>
</evidence>
<dbReference type="EMBL" id="JACXSK010000004">
    <property type="protein sequence ID" value="MBD3123025.1"/>
    <property type="molecule type" value="Genomic_DNA"/>
</dbReference>
<evidence type="ECO:0000256" key="1">
    <source>
        <dbReference type="SAM" id="Phobius"/>
    </source>
</evidence>
<feature type="transmembrane region" description="Helical" evidence="1">
    <location>
        <begin position="7"/>
        <end position="24"/>
    </location>
</feature>
<dbReference type="EMBL" id="MTCP01000001">
    <property type="protein sequence ID" value="OLY71231.1"/>
    <property type="molecule type" value="Genomic_DNA"/>
</dbReference>
<dbReference type="Proteomes" id="UP000605024">
    <property type="component" value="Unassembled WGS sequence"/>
</dbReference>
<evidence type="ECO:0000313" key="2">
    <source>
        <dbReference type="EMBL" id="MBC2647480.1"/>
    </source>
</evidence>
<dbReference type="RefSeq" id="WP_016152871.1">
    <property type="nucleotide sequence ID" value="NZ_CABGPK010000003.1"/>
</dbReference>
<dbReference type="Proteomes" id="UP000192573">
    <property type="component" value="Unassembled WGS sequence"/>
</dbReference>
<dbReference type="EMBL" id="NAEW01000001">
    <property type="protein sequence ID" value="OQM43803.1"/>
    <property type="molecule type" value="Genomic_DNA"/>
</dbReference>
<keyword evidence="1" id="KW-0472">Membrane</keyword>
<reference evidence="3" key="4">
    <citation type="submission" date="2020-09" db="EMBL/GenBank/DDBJ databases">
        <title>Characterization of IncC plasmids in Enterobacterales of food-producing animals originating from China.</title>
        <authorList>
            <person name="Zhang Y."/>
            <person name="Lei C.-W."/>
        </authorList>
    </citation>
    <scope>NUCLEOTIDE SEQUENCE</scope>
    <source>
        <strain evidence="3">CC1</strain>
    </source>
</reference>
<evidence type="ECO:0000313" key="3">
    <source>
        <dbReference type="EMBL" id="MBD3123025.1"/>
    </source>
</evidence>